<feature type="region of interest" description="Disordered" evidence="1">
    <location>
        <begin position="278"/>
        <end position="333"/>
    </location>
</feature>
<keyword evidence="2" id="KW-0732">Signal</keyword>
<evidence type="ECO:0000313" key="3">
    <source>
        <dbReference type="EMBL" id="SZX60695.1"/>
    </source>
</evidence>
<sequence>MWYLIGSGSKGRGSSRQRPCPRSSALTAVLLVLLLGSSAHAAPQQRVAARKLLQVTAASSTPVSINQPAAASEPQVTATGGPAFDAFKSAAADTLGSLFHKKEKAVEAAPAPVATIVVPQPQVAAVPTTTSGVTLKTDTPVSLASPINVTTPVKQKNVQIGGGGGQDLLNTLINLGNLGANTAAAGGAITGAVAGFLDTFLPNCPPPIPGAPPIPGCQLIGGLGTGGLGSGLNGLLGALPVAGGKGGALLPSTVVNVNPPGATGTDVNALSLSTARTDGAAAAGARPGPGGAKSRSTSSPKPAATLPSAKPAMTLPSPKAPAKPAASSPAQLK</sequence>
<feature type="signal peptide" evidence="2">
    <location>
        <begin position="1"/>
        <end position="41"/>
    </location>
</feature>
<feature type="compositionally biased region" description="Low complexity" evidence="1">
    <location>
        <begin position="316"/>
        <end position="333"/>
    </location>
</feature>
<gene>
    <name evidence="3" type="ORF">BQ4739_LOCUS1222</name>
</gene>
<dbReference type="EMBL" id="FNXT01000090">
    <property type="protein sequence ID" value="SZX60695.1"/>
    <property type="molecule type" value="Genomic_DNA"/>
</dbReference>
<dbReference type="Proteomes" id="UP000256970">
    <property type="component" value="Unassembled WGS sequence"/>
</dbReference>
<organism evidence="3 4">
    <name type="scientific">Tetradesmus obliquus</name>
    <name type="common">Green alga</name>
    <name type="synonym">Acutodesmus obliquus</name>
    <dbReference type="NCBI Taxonomy" id="3088"/>
    <lineage>
        <taxon>Eukaryota</taxon>
        <taxon>Viridiplantae</taxon>
        <taxon>Chlorophyta</taxon>
        <taxon>core chlorophytes</taxon>
        <taxon>Chlorophyceae</taxon>
        <taxon>CS clade</taxon>
        <taxon>Sphaeropleales</taxon>
        <taxon>Scenedesmaceae</taxon>
        <taxon>Tetradesmus</taxon>
    </lineage>
</organism>
<proteinExistence type="predicted"/>
<evidence type="ECO:0000256" key="1">
    <source>
        <dbReference type="SAM" id="MobiDB-lite"/>
    </source>
</evidence>
<feature type="chain" id="PRO_5016905002" evidence="2">
    <location>
        <begin position="42"/>
        <end position="333"/>
    </location>
</feature>
<evidence type="ECO:0000313" key="4">
    <source>
        <dbReference type="Proteomes" id="UP000256970"/>
    </source>
</evidence>
<accession>A0A383V514</accession>
<name>A0A383V514_TETOB</name>
<keyword evidence="4" id="KW-1185">Reference proteome</keyword>
<protein>
    <submittedName>
        <fullName evidence="3">Uncharacterized protein</fullName>
    </submittedName>
</protein>
<reference evidence="3 4" key="1">
    <citation type="submission" date="2016-10" db="EMBL/GenBank/DDBJ databases">
        <authorList>
            <person name="Cai Z."/>
        </authorList>
    </citation>
    <scope>NUCLEOTIDE SEQUENCE [LARGE SCALE GENOMIC DNA]</scope>
</reference>
<evidence type="ECO:0000256" key="2">
    <source>
        <dbReference type="SAM" id="SignalP"/>
    </source>
</evidence>
<dbReference type="AlphaFoldDB" id="A0A383V514"/>
<feature type="region of interest" description="Disordered" evidence="1">
    <location>
        <begin position="1"/>
        <end position="20"/>
    </location>
</feature>